<dbReference type="PANTHER" id="PTHR30636">
    <property type="entry name" value="UPF0701 PROTEIN YICC"/>
    <property type="match status" value="1"/>
</dbReference>
<dbReference type="EMBL" id="OBMT01000009">
    <property type="protein sequence ID" value="SOC12006.1"/>
    <property type="molecule type" value="Genomic_DNA"/>
</dbReference>
<dbReference type="GO" id="GO:0004521">
    <property type="term" value="F:RNA endonuclease activity"/>
    <property type="evidence" value="ECO:0007669"/>
    <property type="project" value="InterPro"/>
</dbReference>
<keyword evidence="4" id="KW-0378">Hydrolase</keyword>
<dbReference type="Proteomes" id="UP000219111">
    <property type="component" value="Unassembled WGS sequence"/>
</dbReference>
<dbReference type="InterPro" id="IPR005229">
    <property type="entry name" value="YicC/YloC-like"/>
</dbReference>
<evidence type="ECO:0000256" key="1">
    <source>
        <dbReference type="ARBA" id="ARBA00001968"/>
    </source>
</evidence>
<dbReference type="GO" id="GO:0016787">
    <property type="term" value="F:hydrolase activity"/>
    <property type="evidence" value="ECO:0007669"/>
    <property type="project" value="UniProtKB-KW"/>
</dbReference>
<keyword evidence="2" id="KW-0540">Nuclease</keyword>
<evidence type="ECO:0000256" key="5">
    <source>
        <dbReference type="ARBA" id="ARBA00035648"/>
    </source>
</evidence>
<evidence type="ECO:0000256" key="3">
    <source>
        <dbReference type="ARBA" id="ARBA00022759"/>
    </source>
</evidence>
<evidence type="ECO:0000256" key="4">
    <source>
        <dbReference type="ARBA" id="ARBA00022801"/>
    </source>
</evidence>
<gene>
    <name evidence="8" type="ORF">SAMN05877831_10999</name>
</gene>
<accession>A0A285STV8</accession>
<name>A0A285STV8_9RHOB</name>
<evidence type="ECO:0000259" key="7">
    <source>
        <dbReference type="Pfam" id="PF08340"/>
    </source>
</evidence>
<feature type="domain" description="Endoribonuclease YicC-like N-terminal" evidence="6">
    <location>
        <begin position="18"/>
        <end position="174"/>
    </location>
</feature>
<evidence type="ECO:0000313" key="8">
    <source>
        <dbReference type="EMBL" id="SOC12006.1"/>
    </source>
</evidence>
<reference evidence="9" key="1">
    <citation type="submission" date="2017-08" db="EMBL/GenBank/DDBJ databases">
        <authorList>
            <person name="Varghese N."/>
            <person name="Submissions S."/>
        </authorList>
    </citation>
    <scope>NUCLEOTIDE SEQUENCE [LARGE SCALE GENOMIC DNA]</scope>
    <source>
        <strain evidence="9">JA276</strain>
    </source>
</reference>
<keyword evidence="3" id="KW-0255">Endonuclease</keyword>
<dbReference type="Pfam" id="PF08340">
    <property type="entry name" value="YicC-like_C"/>
    <property type="match status" value="1"/>
</dbReference>
<dbReference type="InterPro" id="IPR013551">
    <property type="entry name" value="YicC-like_C"/>
</dbReference>
<keyword evidence="9" id="KW-1185">Reference proteome</keyword>
<dbReference type="InterPro" id="IPR013527">
    <property type="entry name" value="YicC-like_N"/>
</dbReference>
<dbReference type="PANTHER" id="PTHR30636:SF3">
    <property type="entry name" value="UPF0701 PROTEIN YICC"/>
    <property type="match status" value="1"/>
</dbReference>
<organism evidence="8 9">
    <name type="scientific">Rhodobacter maris</name>
    <dbReference type="NCBI Taxonomy" id="446682"/>
    <lineage>
        <taxon>Bacteria</taxon>
        <taxon>Pseudomonadati</taxon>
        <taxon>Pseudomonadota</taxon>
        <taxon>Alphaproteobacteria</taxon>
        <taxon>Rhodobacterales</taxon>
        <taxon>Rhodobacter group</taxon>
        <taxon>Rhodobacter</taxon>
    </lineage>
</organism>
<evidence type="ECO:0000256" key="2">
    <source>
        <dbReference type="ARBA" id="ARBA00022722"/>
    </source>
</evidence>
<feature type="domain" description="Endoribonuclease YicC-like C-terminal" evidence="7">
    <location>
        <begin position="196"/>
        <end position="312"/>
    </location>
</feature>
<dbReference type="AlphaFoldDB" id="A0A285STV8"/>
<evidence type="ECO:0000259" key="6">
    <source>
        <dbReference type="Pfam" id="PF03755"/>
    </source>
</evidence>
<evidence type="ECO:0000313" key="9">
    <source>
        <dbReference type="Proteomes" id="UP000219111"/>
    </source>
</evidence>
<sequence>MVKLADRSRSPSAPAPGLRSMTAFAAASGATEGHDWAWEIRAVNGKGLDLRLRLPEIEGLEAEVRAAVTRAAARGNIQLSLKVAPKSGSERLDLSMSALGAALTALREVEETARAHGLTLAPCRATDLLGLRGVVTQSAGETSDPAALKAVLLAGLDNLLGDFVAMRAAEGGQLCGVIAAQIERISDLTEQAAEVAEARRPETAAALAAALARVMENAPAADAPRVAQELALLAVKADVTEEIDRLRAHLAAARALLAESGPVGRKFEFLTQEFVREANTLCSKSGATALTAIGLDLKHVIDQMREQIQNVE</sequence>
<proteinExistence type="inferred from homology"/>
<dbReference type="Pfam" id="PF03755">
    <property type="entry name" value="YicC-like_N"/>
    <property type="match status" value="1"/>
</dbReference>
<dbReference type="NCBIfam" id="TIGR00255">
    <property type="entry name" value="YicC/YloC family endoribonuclease"/>
    <property type="match status" value="1"/>
</dbReference>
<comment type="similarity">
    <text evidence="5">Belongs to the YicC/YloC family.</text>
</comment>
<protein>
    <submittedName>
        <fullName evidence="8">Uncharacterized protein (TIGR00255 family)</fullName>
    </submittedName>
</protein>
<comment type="cofactor">
    <cofactor evidence="1">
        <name>a divalent metal cation</name>
        <dbReference type="ChEBI" id="CHEBI:60240"/>
    </cofactor>
</comment>